<evidence type="ECO:0000313" key="1">
    <source>
        <dbReference type="EMBL" id="KAG5449717.1"/>
    </source>
</evidence>
<comment type="caution">
    <text evidence="1">The sequence shown here is derived from an EMBL/GenBank/DDBJ whole genome shotgun (WGS) entry which is preliminary data.</text>
</comment>
<name>A0A8T1MK04_CLOSI</name>
<organism evidence="1 2">
    <name type="scientific">Clonorchis sinensis</name>
    <name type="common">Chinese liver fluke</name>
    <dbReference type="NCBI Taxonomy" id="79923"/>
    <lineage>
        <taxon>Eukaryota</taxon>
        <taxon>Metazoa</taxon>
        <taxon>Spiralia</taxon>
        <taxon>Lophotrochozoa</taxon>
        <taxon>Platyhelminthes</taxon>
        <taxon>Trematoda</taxon>
        <taxon>Digenea</taxon>
        <taxon>Opisthorchiida</taxon>
        <taxon>Opisthorchiata</taxon>
        <taxon>Opisthorchiidae</taxon>
        <taxon>Clonorchis</taxon>
    </lineage>
</organism>
<gene>
    <name evidence="1" type="ORF">CSKR_203959</name>
</gene>
<dbReference type="Proteomes" id="UP000286415">
    <property type="component" value="Unassembled WGS sequence"/>
</dbReference>
<dbReference type="AlphaFoldDB" id="A0A8T1MK04"/>
<proteinExistence type="predicted"/>
<sequence>MLRSNSCIDCLIEEHLFSGDKLKTQIMVPTYCTHIDISYNGEHAFGLFKRALNLHACTYTYGSYRCFQRPFYQRIIAFIRSSAVAVIHASVELTGRLKRWENSICPQTAYTINCVRFPSI</sequence>
<reference evidence="1 2" key="2">
    <citation type="journal article" date="2021" name="Genomics">
        <title>High-quality reference genome for Clonorchis sinensis.</title>
        <authorList>
            <person name="Young N.D."/>
            <person name="Stroehlein A.J."/>
            <person name="Kinkar L."/>
            <person name="Wang T."/>
            <person name="Sohn W.M."/>
            <person name="Chang B.C.H."/>
            <person name="Kaur P."/>
            <person name="Weisz D."/>
            <person name="Dudchenko O."/>
            <person name="Aiden E.L."/>
            <person name="Korhonen P.K."/>
            <person name="Gasser R.B."/>
        </authorList>
    </citation>
    <scope>NUCLEOTIDE SEQUENCE [LARGE SCALE GENOMIC DNA]</scope>
    <source>
        <strain evidence="1">Cs-k2</strain>
    </source>
</reference>
<dbReference type="EMBL" id="NIRI02000042">
    <property type="protein sequence ID" value="KAG5449717.1"/>
    <property type="molecule type" value="Genomic_DNA"/>
</dbReference>
<evidence type="ECO:0000313" key="2">
    <source>
        <dbReference type="Proteomes" id="UP000286415"/>
    </source>
</evidence>
<reference evidence="1 2" key="1">
    <citation type="journal article" date="2018" name="Biotechnol. Adv.">
        <title>Improved genomic resources and new bioinformatic workflow for the carcinogenic parasite Clonorchis sinensis: Biotechnological implications.</title>
        <authorList>
            <person name="Wang D."/>
            <person name="Korhonen P.K."/>
            <person name="Gasser R.B."/>
            <person name="Young N.D."/>
        </authorList>
    </citation>
    <scope>NUCLEOTIDE SEQUENCE [LARGE SCALE GENOMIC DNA]</scope>
    <source>
        <strain evidence="1">Cs-k2</strain>
    </source>
</reference>
<keyword evidence="2" id="KW-1185">Reference proteome</keyword>
<protein>
    <submittedName>
        <fullName evidence="1">Uncharacterized protein</fullName>
    </submittedName>
</protein>
<accession>A0A8T1MK04</accession>